<comment type="similarity">
    <text evidence="1">Belongs to the ferredoxin--NADP reductase type 1 family.</text>
</comment>
<comment type="catalytic activity">
    <reaction evidence="4">
        <text>2 reduced [2Fe-2S]-[ferredoxin] + NADP(+) + H(+) = 2 oxidized [2Fe-2S]-[ferredoxin] + NADPH</text>
        <dbReference type="Rhea" id="RHEA:20125"/>
        <dbReference type="Rhea" id="RHEA-COMP:10000"/>
        <dbReference type="Rhea" id="RHEA-COMP:10001"/>
        <dbReference type="ChEBI" id="CHEBI:15378"/>
        <dbReference type="ChEBI" id="CHEBI:33737"/>
        <dbReference type="ChEBI" id="CHEBI:33738"/>
        <dbReference type="ChEBI" id="CHEBI:57783"/>
        <dbReference type="ChEBI" id="CHEBI:58349"/>
        <dbReference type="EC" id="1.18.1.2"/>
    </reaction>
</comment>
<proteinExistence type="inferred from homology"/>
<dbReference type="Gene3D" id="2.40.30.10">
    <property type="entry name" value="Translation factors"/>
    <property type="match status" value="1"/>
</dbReference>
<name>A0ABV7AQN9_9GAMM</name>
<evidence type="ECO:0000313" key="7">
    <source>
        <dbReference type="Proteomes" id="UP001595457"/>
    </source>
</evidence>
<dbReference type="Gene3D" id="3.40.50.80">
    <property type="entry name" value="Nucleotide-binding domain of ferredoxin-NADP reductase (FNR) module"/>
    <property type="match status" value="1"/>
</dbReference>
<keyword evidence="3" id="KW-0547">Nucleotide-binding</keyword>
<dbReference type="InterPro" id="IPR001433">
    <property type="entry name" value="OxRdtase_FAD/NAD-bd"/>
</dbReference>
<evidence type="ECO:0000256" key="3">
    <source>
        <dbReference type="ARBA" id="ARBA00022741"/>
    </source>
</evidence>
<organism evidence="6 7">
    <name type="scientific">Azotobacter bryophylli</name>
    <dbReference type="NCBI Taxonomy" id="1986537"/>
    <lineage>
        <taxon>Bacteria</taxon>
        <taxon>Pseudomonadati</taxon>
        <taxon>Pseudomonadota</taxon>
        <taxon>Gammaproteobacteria</taxon>
        <taxon>Pseudomonadales</taxon>
        <taxon>Pseudomonadaceae</taxon>
        <taxon>Azotobacter</taxon>
    </lineage>
</organism>
<dbReference type="InterPro" id="IPR008333">
    <property type="entry name" value="Cbr1-like_FAD-bd_dom"/>
</dbReference>
<dbReference type="PANTHER" id="PTHR47878">
    <property type="entry name" value="OXIDOREDUCTASE FAD/NAD(P)-BINDING DOMAIN PROTEIN"/>
    <property type="match status" value="1"/>
</dbReference>
<keyword evidence="6" id="KW-0560">Oxidoreductase</keyword>
<dbReference type="Pfam" id="PF00175">
    <property type="entry name" value="NAD_binding_1"/>
    <property type="match status" value="1"/>
</dbReference>
<dbReference type="InterPro" id="IPR051930">
    <property type="entry name" value="FNR_type-1"/>
</dbReference>
<dbReference type="RefSeq" id="WP_377813422.1">
    <property type="nucleotide sequence ID" value="NZ_JBHRSJ010000012.1"/>
</dbReference>
<dbReference type="EC" id="1.18.1.2" evidence="2"/>
<dbReference type="Proteomes" id="UP001595457">
    <property type="component" value="Unassembled WGS sequence"/>
</dbReference>
<sequence length="258" mass="28993">MTASDDKFTRETLLEVRPWSPSLFSLRCSRAPGFRFRAGQFARLGVPKADGGIVWRAYSMVSAPHDEHLEFFSIVVPDGEFTSELARLRPGDPLYVERQAYGFLTLDRFADGRDLWLLATGTGVAPFLSILQDLEVWQRFTRIVLVYSARTAGELAYQDLIRELPGRDYLEGAGDKLVYLPVLTRERLPGALHGRITALIESGELERAAGLALEPEHSRLMLCGNPQMIEDCRALLKARGLQLSLTRRPGQVAVENYW</sequence>
<dbReference type="SUPFAM" id="SSF52343">
    <property type="entry name" value="Ferredoxin reductase-like, C-terminal NADP-linked domain"/>
    <property type="match status" value="1"/>
</dbReference>
<dbReference type="Pfam" id="PF00970">
    <property type="entry name" value="FAD_binding_6"/>
    <property type="match status" value="1"/>
</dbReference>
<keyword evidence="7" id="KW-1185">Reference proteome</keyword>
<dbReference type="SUPFAM" id="SSF63380">
    <property type="entry name" value="Riboflavin synthase domain-like"/>
    <property type="match status" value="1"/>
</dbReference>
<comment type="caution">
    <text evidence="6">The sequence shown here is derived from an EMBL/GenBank/DDBJ whole genome shotgun (WGS) entry which is preliminary data.</text>
</comment>
<dbReference type="InterPro" id="IPR017938">
    <property type="entry name" value="Riboflavin_synthase-like_b-brl"/>
</dbReference>
<dbReference type="InterPro" id="IPR033892">
    <property type="entry name" value="FNR_bac"/>
</dbReference>
<evidence type="ECO:0000256" key="1">
    <source>
        <dbReference type="ARBA" id="ARBA00008312"/>
    </source>
</evidence>
<gene>
    <name evidence="6" type="ORF">ACFOJE_06225</name>
</gene>
<dbReference type="PRINTS" id="PR00410">
    <property type="entry name" value="PHEHYDRXLASE"/>
</dbReference>
<dbReference type="InterPro" id="IPR001709">
    <property type="entry name" value="Flavoprot_Pyr_Nucl_cyt_Rdtase"/>
</dbReference>
<reference evidence="7" key="1">
    <citation type="journal article" date="2019" name="Int. J. Syst. Evol. Microbiol.">
        <title>The Global Catalogue of Microorganisms (GCM) 10K type strain sequencing project: providing services to taxonomists for standard genome sequencing and annotation.</title>
        <authorList>
            <consortium name="The Broad Institute Genomics Platform"/>
            <consortium name="The Broad Institute Genome Sequencing Center for Infectious Disease"/>
            <person name="Wu L."/>
            <person name="Ma J."/>
        </authorList>
    </citation>
    <scope>NUCLEOTIDE SEQUENCE [LARGE SCALE GENOMIC DNA]</scope>
    <source>
        <strain evidence="7">KCTC 62195</strain>
    </source>
</reference>
<dbReference type="InterPro" id="IPR039261">
    <property type="entry name" value="FNR_nucleotide-bd"/>
</dbReference>
<evidence type="ECO:0000259" key="5">
    <source>
        <dbReference type="PROSITE" id="PS51384"/>
    </source>
</evidence>
<dbReference type="EMBL" id="JBHRSJ010000012">
    <property type="protein sequence ID" value="MFC2971809.1"/>
    <property type="molecule type" value="Genomic_DNA"/>
</dbReference>
<dbReference type="PANTHER" id="PTHR47878:SF2">
    <property type="entry name" value="OXIDOREDUCTASE FAD_NAD(P)-BINDING DOMAIN PROTEIN"/>
    <property type="match status" value="1"/>
</dbReference>
<dbReference type="CDD" id="cd06195">
    <property type="entry name" value="FNR1"/>
    <property type="match status" value="1"/>
</dbReference>
<dbReference type="PROSITE" id="PS51384">
    <property type="entry name" value="FAD_FR"/>
    <property type="match status" value="1"/>
</dbReference>
<protein>
    <recommendedName>
        <fullName evidence="2">ferredoxin--NADP(+) reductase</fullName>
        <ecNumber evidence="2">1.18.1.2</ecNumber>
    </recommendedName>
</protein>
<dbReference type="InterPro" id="IPR017927">
    <property type="entry name" value="FAD-bd_FR_type"/>
</dbReference>
<evidence type="ECO:0000256" key="2">
    <source>
        <dbReference type="ARBA" id="ARBA00013223"/>
    </source>
</evidence>
<accession>A0ABV7AQN9</accession>
<feature type="domain" description="FAD-binding FR-type" evidence="5">
    <location>
        <begin position="6"/>
        <end position="107"/>
    </location>
</feature>
<evidence type="ECO:0000313" key="6">
    <source>
        <dbReference type="EMBL" id="MFC2971809.1"/>
    </source>
</evidence>
<dbReference type="GO" id="GO:0004324">
    <property type="term" value="F:ferredoxin-NADP+ reductase activity"/>
    <property type="evidence" value="ECO:0007669"/>
    <property type="project" value="UniProtKB-EC"/>
</dbReference>
<dbReference type="PRINTS" id="PR00371">
    <property type="entry name" value="FPNCR"/>
</dbReference>
<evidence type="ECO:0000256" key="4">
    <source>
        <dbReference type="ARBA" id="ARBA00047776"/>
    </source>
</evidence>